<reference evidence="1" key="1">
    <citation type="submission" date="2020-03" db="EMBL/GenBank/DDBJ databases">
        <title>Phycicoccus flavus sp. nov., a novel endophytic actinobacterium isolated from branch of Kandelia candel.</title>
        <authorList>
            <person name="Tuo L."/>
        </authorList>
    </citation>
    <scope>NUCLEOTIDE SEQUENCE</scope>
    <source>
        <strain evidence="1">CMS6Z-2</strain>
    </source>
</reference>
<dbReference type="AlphaFoldDB" id="A0A8T6R0K6"/>
<dbReference type="Proteomes" id="UP000287866">
    <property type="component" value="Unassembled WGS sequence"/>
</dbReference>
<gene>
    <name evidence="1" type="ORF">EPD83_005295</name>
</gene>
<dbReference type="RefSeq" id="WP_128365559.1">
    <property type="nucleotide sequence ID" value="NZ_SAYU02000011.1"/>
</dbReference>
<dbReference type="EMBL" id="SAYU02000011">
    <property type="protein sequence ID" value="NHA67477.1"/>
    <property type="molecule type" value="Genomic_DNA"/>
</dbReference>
<protein>
    <submittedName>
        <fullName evidence="1">Uncharacterized protein</fullName>
    </submittedName>
</protein>
<accession>A0A8T6R0K6</accession>
<evidence type="ECO:0000313" key="2">
    <source>
        <dbReference type="Proteomes" id="UP000287866"/>
    </source>
</evidence>
<name>A0A8T6R0K6_9MICO</name>
<comment type="caution">
    <text evidence="1">The sequence shown here is derived from an EMBL/GenBank/DDBJ whole genome shotgun (WGS) entry which is preliminary data.</text>
</comment>
<sequence>MTSVDLDALARSFGVGTDEALAEELLGVYAKTEDAAEHILRLGHAGEDVPGFAEAMASVAGWLDVAASCVDRALAACEAHERGESG</sequence>
<keyword evidence="2" id="KW-1185">Reference proteome</keyword>
<organism evidence="1 2">
    <name type="scientific">Phycicoccus flavus</name>
    <dbReference type="NCBI Taxonomy" id="2502783"/>
    <lineage>
        <taxon>Bacteria</taxon>
        <taxon>Bacillati</taxon>
        <taxon>Actinomycetota</taxon>
        <taxon>Actinomycetes</taxon>
        <taxon>Micrococcales</taxon>
        <taxon>Intrasporangiaceae</taxon>
        <taxon>Phycicoccus</taxon>
    </lineage>
</organism>
<evidence type="ECO:0000313" key="1">
    <source>
        <dbReference type="EMBL" id="NHA67477.1"/>
    </source>
</evidence>
<proteinExistence type="predicted"/>